<evidence type="ECO:0000313" key="3">
    <source>
        <dbReference type="Proteomes" id="UP001499938"/>
    </source>
</evidence>
<dbReference type="Proteomes" id="UP001499938">
    <property type="component" value="Unassembled WGS sequence"/>
</dbReference>
<reference evidence="2 3" key="1">
    <citation type="journal article" date="2019" name="Int. J. Syst. Evol. Microbiol.">
        <title>The Global Catalogue of Microorganisms (GCM) 10K type strain sequencing project: providing services to taxonomists for standard genome sequencing and annotation.</title>
        <authorList>
            <consortium name="The Broad Institute Genomics Platform"/>
            <consortium name="The Broad Institute Genome Sequencing Center for Infectious Disease"/>
            <person name="Wu L."/>
            <person name="Ma J."/>
        </authorList>
    </citation>
    <scope>NUCLEOTIDE SEQUENCE [LARGE SCALE GENOMIC DNA]</scope>
    <source>
        <strain evidence="2 3">JCM 15592</strain>
    </source>
</reference>
<organism evidence="2 3">
    <name type="scientific">Nostocoides veronense</name>
    <dbReference type="NCBI Taxonomy" id="330836"/>
    <lineage>
        <taxon>Bacteria</taxon>
        <taxon>Bacillati</taxon>
        <taxon>Actinomycetota</taxon>
        <taxon>Actinomycetes</taxon>
        <taxon>Micrococcales</taxon>
        <taxon>Intrasporangiaceae</taxon>
        <taxon>Nostocoides</taxon>
    </lineage>
</organism>
<comment type="caution">
    <text evidence="2">The sequence shown here is derived from an EMBL/GenBank/DDBJ whole genome shotgun (WGS) entry which is preliminary data.</text>
</comment>
<proteinExistence type="predicted"/>
<feature type="domain" description="DUF7660" evidence="1">
    <location>
        <begin position="10"/>
        <end position="79"/>
    </location>
</feature>
<gene>
    <name evidence="2" type="ORF">GCM10009811_36200</name>
</gene>
<sequence>MTVYDPLEGRDEVLDVLDALQAELAVGVDWENRTLERYLDALNALLGSIENTYTNTGRPVPTSPWMLIAEALRGARFYE</sequence>
<dbReference type="EMBL" id="BAAAPO010000064">
    <property type="protein sequence ID" value="GAA1809877.1"/>
    <property type="molecule type" value="Genomic_DNA"/>
</dbReference>
<protein>
    <recommendedName>
        <fullName evidence="1">DUF7660 domain-containing protein</fullName>
    </recommendedName>
</protein>
<dbReference type="RefSeq" id="WP_344089008.1">
    <property type="nucleotide sequence ID" value="NZ_BAAAPO010000064.1"/>
</dbReference>
<keyword evidence="3" id="KW-1185">Reference proteome</keyword>
<dbReference type="InterPro" id="IPR056077">
    <property type="entry name" value="DUF7660"/>
</dbReference>
<dbReference type="Pfam" id="PF24693">
    <property type="entry name" value="DUF7660"/>
    <property type="match status" value="1"/>
</dbReference>
<accession>A0ABN2M4W5</accession>
<evidence type="ECO:0000259" key="1">
    <source>
        <dbReference type="Pfam" id="PF24693"/>
    </source>
</evidence>
<evidence type="ECO:0000313" key="2">
    <source>
        <dbReference type="EMBL" id="GAA1809877.1"/>
    </source>
</evidence>
<name>A0ABN2M4W5_9MICO</name>